<evidence type="ECO:0000313" key="1">
    <source>
        <dbReference type="EMBL" id="JAH13583.1"/>
    </source>
</evidence>
<dbReference type="AlphaFoldDB" id="A0A0E9QBV0"/>
<dbReference type="EMBL" id="GBXM01094994">
    <property type="protein sequence ID" value="JAH13583.1"/>
    <property type="molecule type" value="Transcribed_RNA"/>
</dbReference>
<reference evidence="1" key="1">
    <citation type="submission" date="2014-11" db="EMBL/GenBank/DDBJ databases">
        <authorList>
            <person name="Amaro Gonzalez C."/>
        </authorList>
    </citation>
    <scope>NUCLEOTIDE SEQUENCE</scope>
</reference>
<organism evidence="1">
    <name type="scientific">Anguilla anguilla</name>
    <name type="common">European freshwater eel</name>
    <name type="synonym">Muraena anguilla</name>
    <dbReference type="NCBI Taxonomy" id="7936"/>
    <lineage>
        <taxon>Eukaryota</taxon>
        <taxon>Metazoa</taxon>
        <taxon>Chordata</taxon>
        <taxon>Craniata</taxon>
        <taxon>Vertebrata</taxon>
        <taxon>Euteleostomi</taxon>
        <taxon>Actinopterygii</taxon>
        <taxon>Neopterygii</taxon>
        <taxon>Teleostei</taxon>
        <taxon>Anguilliformes</taxon>
        <taxon>Anguillidae</taxon>
        <taxon>Anguilla</taxon>
    </lineage>
</organism>
<name>A0A0E9QBV0_ANGAN</name>
<protein>
    <submittedName>
        <fullName evidence="1">Uncharacterized protein</fullName>
    </submittedName>
</protein>
<accession>A0A0E9QBV0</accession>
<proteinExistence type="predicted"/>
<sequence>MVKYILQYMYITFKLLM</sequence>
<reference evidence="1" key="2">
    <citation type="journal article" date="2015" name="Fish Shellfish Immunol.">
        <title>Early steps in the European eel (Anguilla anguilla)-Vibrio vulnificus interaction in the gills: Role of the RtxA13 toxin.</title>
        <authorList>
            <person name="Callol A."/>
            <person name="Pajuelo D."/>
            <person name="Ebbesson L."/>
            <person name="Teles M."/>
            <person name="MacKenzie S."/>
            <person name="Amaro C."/>
        </authorList>
    </citation>
    <scope>NUCLEOTIDE SEQUENCE</scope>
</reference>